<dbReference type="KEGG" id="abs:AZOBR_180187"/>
<protein>
    <submittedName>
        <fullName evidence="1">Uncharacterized protein</fullName>
    </submittedName>
</protein>
<sequence>MTSESIVDSFRMWCCRGACSGHCARRIVHALERRYIMKLPTFAFVVMWGKWKFSLSRL</sequence>
<evidence type="ECO:0000313" key="1">
    <source>
        <dbReference type="EMBL" id="CCC99117.1"/>
    </source>
</evidence>
<proteinExistence type="predicted"/>
<dbReference type="Proteomes" id="UP000007319">
    <property type="component" value="Chromosome"/>
</dbReference>
<dbReference type="EMBL" id="HE577327">
    <property type="protein sequence ID" value="CCC99117.1"/>
    <property type="molecule type" value="Genomic_DNA"/>
</dbReference>
<gene>
    <name evidence="1" type="ORF">AZOBR_180187</name>
</gene>
<organism evidence="1 2">
    <name type="scientific">Azospirillum baldaniorum</name>
    <dbReference type="NCBI Taxonomy" id="1064539"/>
    <lineage>
        <taxon>Bacteria</taxon>
        <taxon>Pseudomonadati</taxon>
        <taxon>Pseudomonadota</taxon>
        <taxon>Alphaproteobacteria</taxon>
        <taxon>Rhodospirillales</taxon>
        <taxon>Azospirillaceae</taxon>
        <taxon>Azospirillum</taxon>
    </lineage>
</organism>
<evidence type="ECO:0000313" key="2">
    <source>
        <dbReference type="Proteomes" id="UP000007319"/>
    </source>
</evidence>
<dbReference type="AlphaFoldDB" id="A0A9P1JST6"/>
<accession>A0A9P1JST6</accession>
<keyword evidence="2" id="KW-1185">Reference proteome</keyword>
<reference evidence="1 2" key="1">
    <citation type="journal article" date="2011" name="PLoS Genet.">
        <title>Azospirillum genomes reveal transition of bacteria from aquatic to terrestrial environments.</title>
        <authorList>
            <person name="Wisniewski-Dye F."/>
            <person name="Borziak K."/>
            <person name="Khalsa-Moyers G."/>
            <person name="Alexandre G."/>
            <person name="Sukharnikov L.O."/>
            <person name="Wuichet K."/>
            <person name="Hurst G.B."/>
            <person name="McDonald W.H."/>
            <person name="Robertson J.S."/>
            <person name="Barbe V."/>
            <person name="Calteau A."/>
            <person name="Rouy Z."/>
            <person name="Mangenot S."/>
            <person name="Prigent-Combaret C."/>
            <person name="Normand P."/>
            <person name="Boyer M."/>
            <person name="Siguier P."/>
            <person name="Dessaux Y."/>
            <person name="Elmerich C."/>
            <person name="Condemine G."/>
            <person name="Krishnen G."/>
            <person name="Kennedy I."/>
            <person name="Paterson A.H."/>
            <person name="Gonzalez V."/>
            <person name="Mavingui P."/>
            <person name="Zhulin I.B."/>
        </authorList>
    </citation>
    <scope>NUCLEOTIDE SEQUENCE [LARGE SCALE GENOMIC DNA]</scope>
    <source>
        <strain evidence="1 2">Sp245</strain>
    </source>
</reference>
<name>A0A9P1JST6_9PROT</name>